<keyword evidence="5" id="KW-0998">Cell outer membrane</keyword>
<evidence type="ECO:0000256" key="1">
    <source>
        <dbReference type="ARBA" id="ARBA00004442"/>
    </source>
</evidence>
<dbReference type="CDD" id="cd08977">
    <property type="entry name" value="SusD"/>
    <property type="match status" value="1"/>
</dbReference>
<comment type="similarity">
    <text evidence="2">Belongs to the SusD family.</text>
</comment>
<feature type="chain" id="PRO_5046848433" evidence="6">
    <location>
        <begin position="23"/>
        <end position="495"/>
    </location>
</feature>
<evidence type="ECO:0000313" key="10">
    <source>
        <dbReference type="Proteomes" id="UP001354989"/>
    </source>
</evidence>
<sequence>MKKVIKLLIIVALGFGATSCSNFLDKKMEGVYNSDTFFKTQAHAEAALAGAYNSLLYNNSANALWVFGDIASDDAVKGGLPGDQADIEFIEKHQVLPNNGYVELYWKHCYEGIARANNVIARTPAVKMDDTDKAQIIAQAKFLRAYQYFNLARVYGAVPLKLQPADNPEEVHTPLSAIDKVYAQIEQDLMEAKDELPESWPGAQLGKVTKGAASALLARTFLYEKKWQQAYDEAAAVEGMGYQLEQVYGDNFKVSHDNNQESIFEVQQVAGMNPMMGNILNQWFAPRDENGYGFNTPTKNFVDEFEQTPDGVADPRLDYTLGRDGQKWFDGVDFDPSWSATGFVGKKFLQPLSEIPKGTKQDADLDVKLIRLDEVILIKAEAANELGKIAEAATELNKLRKRAREAYLFDENLPNHGAVPSNLLPDVVASSQEQMREAIRHERRVELGMESQRYFDLMRYGKDYAEKALGENQFNFEKDRYMPIPQSERDFNNNI</sequence>
<dbReference type="Gene3D" id="1.25.40.390">
    <property type="match status" value="1"/>
</dbReference>
<reference evidence="9 10" key="1">
    <citation type="submission" date="2021-12" db="EMBL/GenBank/DDBJ databases">
        <title>Genome sequencing of bacteria with rrn-lacking chromosome and rrn-plasmid.</title>
        <authorList>
            <person name="Anda M."/>
            <person name="Iwasaki W."/>
        </authorList>
    </citation>
    <scope>NUCLEOTIDE SEQUENCE [LARGE SCALE GENOMIC DNA]</scope>
    <source>
        <strain evidence="9 10">NBRC 101262</strain>
        <plasmid evidence="9 10">pPP5</plasmid>
    </source>
</reference>
<dbReference type="InterPro" id="IPR011990">
    <property type="entry name" value="TPR-like_helical_dom_sf"/>
</dbReference>
<geneLocation type="plasmid" evidence="9 10">
    <name>pPP5</name>
</geneLocation>
<evidence type="ECO:0000313" key="9">
    <source>
        <dbReference type="EMBL" id="BDD01969.1"/>
    </source>
</evidence>
<proteinExistence type="inferred from homology"/>
<dbReference type="RefSeq" id="WP_338399264.1">
    <property type="nucleotide sequence ID" value="NZ_AP025297.1"/>
</dbReference>
<accession>A0ABN6LFR7</accession>
<feature type="domain" description="SusD-like N-terminal" evidence="8">
    <location>
        <begin position="23"/>
        <end position="222"/>
    </location>
</feature>
<evidence type="ECO:0000259" key="8">
    <source>
        <dbReference type="Pfam" id="PF14322"/>
    </source>
</evidence>
<dbReference type="PROSITE" id="PS51257">
    <property type="entry name" value="PROKAR_LIPOPROTEIN"/>
    <property type="match status" value="1"/>
</dbReference>
<name>A0ABN6LFR7_9BACT</name>
<dbReference type="InterPro" id="IPR033985">
    <property type="entry name" value="SusD-like_N"/>
</dbReference>
<dbReference type="Proteomes" id="UP001354989">
    <property type="component" value="Plasmid pPP5"/>
</dbReference>
<dbReference type="Pfam" id="PF07980">
    <property type="entry name" value="SusD_RagB"/>
    <property type="match status" value="1"/>
</dbReference>
<evidence type="ECO:0000259" key="7">
    <source>
        <dbReference type="Pfam" id="PF07980"/>
    </source>
</evidence>
<keyword evidence="3 6" id="KW-0732">Signal</keyword>
<evidence type="ECO:0000256" key="2">
    <source>
        <dbReference type="ARBA" id="ARBA00006275"/>
    </source>
</evidence>
<feature type="domain" description="RagB/SusD" evidence="7">
    <location>
        <begin position="261"/>
        <end position="492"/>
    </location>
</feature>
<keyword evidence="4" id="KW-0472">Membrane</keyword>
<evidence type="ECO:0000256" key="6">
    <source>
        <dbReference type="SAM" id="SignalP"/>
    </source>
</evidence>
<evidence type="ECO:0000256" key="5">
    <source>
        <dbReference type="ARBA" id="ARBA00023237"/>
    </source>
</evidence>
<comment type="subcellular location">
    <subcellularLocation>
        <location evidence="1">Cell outer membrane</location>
    </subcellularLocation>
</comment>
<evidence type="ECO:0000256" key="4">
    <source>
        <dbReference type="ARBA" id="ARBA00023136"/>
    </source>
</evidence>
<dbReference type="InterPro" id="IPR012944">
    <property type="entry name" value="SusD_RagB_dom"/>
</dbReference>
<keyword evidence="9" id="KW-0614">Plasmid</keyword>
<dbReference type="EMBL" id="AP025297">
    <property type="protein sequence ID" value="BDD01969.1"/>
    <property type="molecule type" value="Genomic_DNA"/>
</dbReference>
<dbReference type="Pfam" id="PF14322">
    <property type="entry name" value="SusD-like_3"/>
    <property type="match status" value="1"/>
</dbReference>
<gene>
    <name evidence="9" type="ORF">PEPS_42490</name>
</gene>
<protein>
    <submittedName>
        <fullName evidence="9">Membrane protein</fullName>
    </submittedName>
</protein>
<feature type="signal peptide" evidence="6">
    <location>
        <begin position="1"/>
        <end position="22"/>
    </location>
</feature>
<dbReference type="SUPFAM" id="SSF48452">
    <property type="entry name" value="TPR-like"/>
    <property type="match status" value="1"/>
</dbReference>
<keyword evidence="10" id="KW-1185">Reference proteome</keyword>
<organism evidence="9 10">
    <name type="scientific">Persicobacter psychrovividus</name>
    <dbReference type="NCBI Taxonomy" id="387638"/>
    <lineage>
        <taxon>Bacteria</taxon>
        <taxon>Pseudomonadati</taxon>
        <taxon>Bacteroidota</taxon>
        <taxon>Cytophagia</taxon>
        <taxon>Cytophagales</taxon>
        <taxon>Persicobacteraceae</taxon>
        <taxon>Persicobacter</taxon>
    </lineage>
</organism>
<evidence type="ECO:0000256" key="3">
    <source>
        <dbReference type="ARBA" id="ARBA00022729"/>
    </source>
</evidence>